<dbReference type="InterPro" id="IPR001345">
    <property type="entry name" value="PG/BPGM_mutase_AS"/>
</dbReference>
<evidence type="ECO:0000256" key="3">
    <source>
        <dbReference type="ARBA" id="ARBA00023152"/>
    </source>
</evidence>
<name>A0A151TZR2_CAJCA</name>
<sequence>MAAVGVYNQAIGVFQSHSRVNDFNHQQKFNNFVRLVTKDFISSNCLSRRDCSVIRSSASQTSVVDTVSSPSRSKTSDKDTHKKSNEASLILIRHGESLWNEKNLFTGCVDVPLSKKGIDEAIEAGKRISSIPVDLIFTSALIRAQMTAMLAMTQHRRRKIEPQLLSGKNIMIAAHGNSLRSIIMYLDKLTSQEVISLELSTGIPMLYIFKEGRFIRRGSPIGPTEAGVYAYTRVCIHIPFYISFHFDKMLILLAL</sequence>
<dbReference type="InterPro" id="IPR013078">
    <property type="entry name" value="His_Pase_superF_clade-1"/>
</dbReference>
<keyword evidence="3" id="KW-0324">Glycolysis</keyword>
<feature type="binding site" evidence="5">
    <location>
        <begin position="106"/>
        <end position="107"/>
    </location>
    <ligand>
        <name>substrate</name>
    </ligand>
</feature>
<feature type="binding site" evidence="5">
    <location>
        <position position="143"/>
    </location>
    <ligand>
        <name>substrate</name>
    </ligand>
</feature>
<evidence type="ECO:0000256" key="2">
    <source>
        <dbReference type="ARBA" id="ARBA00012028"/>
    </source>
</evidence>
<dbReference type="SUPFAM" id="SSF53254">
    <property type="entry name" value="Phosphoglycerate mutase-like"/>
    <property type="match status" value="1"/>
</dbReference>
<dbReference type="CDD" id="cd07067">
    <property type="entry name" value="HP_PGM_like"/>
    <property type="match status" value="1"/>
</dbReference>
<comment type="similarity">
    <text evidence="1">Belongs to the phosphoglycerate mutase family. BPG-dependent PGAM subfamily.</text>
</comment>
<dbReference type="PROSITE" id="PS00175">
    <property type="entry name" value="PG_MUTASE"/>
    <property type="match status" value="1"/>
</dbReference>
<dbReference type="SMART" id="SM00855">
    <property type="entry name" value="PGAM"/>
    <property type="match status" value="1"/>
</dbReference>
<evidence type="ECO:0000256" key="1">
    <source>
        <dbReference type="ARBA" id="ARBA00006717"/>
    </source>
</evidence>
<dbReference type="GO" id="GO:0004619">
    <property type="term" value="F:phosphoglycerate mutase activity"/>
    <property type="evidence" value="ECO:0007669"/>
    <property type="project" value="UniProtKB-EC"/>
</dbReference>
<evidence type="ECO:0000256" key="4">
    <source>
        <dbReference type="ARBA" id="ARBA00023235"/>
    </source>
</evidence>
<dbReference type="Pfam" id="PF00300">
    <property type="entry name" value="His_Phos_1"/>
    <property type="match status" value="1"/>
</dbReference>
<evidence type="ECO:0000313" key="7">
    <source>
        <dbReference type="Proteomes" id="UP000075243"/>
    </source>
</evidence>
<dbReference type="STRING" id="3821.A0A151TZR2"/>
<dbReference type="OMA" id="HIPFYIS"/>
<reference evidence="6 7" key="1">
    <citation type="journal article" date="2012" name="Nat. Biotechnol.">
        <title>Draft genome sequence of pigeonpea (Cajanus cajan), an orphan legume crop of resource-poor farmers.</title>
        <authorList>
            <person name="Varshney R.K."/>
            <person name="Chen W."/>
            <person name="Li Y."/>
            <person name="Bharti A.K."/>
            <person name="Saxena R.K."/>
            <person name="Schlueter J.A."/>
            <person name="Donoghue M.T."/>
            <person name="Azam S."/>
            <person name="Fan G."/>
            <person name="Whaley A.M."/>
            <person name="Farmer A.D."/>
            <person name="Sheridan J."/>
            <person name="Iwata A."/>
            <person name="Tuteja R."/>
            <person name="Penmetsa R.V."/>
            <person name="Wu W."/>
            <person name="Upadhyaya H.D."/>
            <person name="Yang S.P."/>
            <person name="Shah T."/>
            <person name="Saxena K.B."/>
            <person name="Michael T."/>
            <person name="McCombie W.R."/>
            <person name="Yang B."/>
            <person name="Zhang G."/>
            <person name="Yang H."/>
            <person name="Wang J."/>
            <person name="Spillane C."/>
            <person name="Cook D.R."/>
            <person name="May G.D."/>
            <person name="Xu X."/>
            <person name="Jackson S.A."/>
        </authorList>
    </citation>
    <scope>NUCLEOTIDE SEQUENCE [LARGE SCALE GENOMIC DNA]</scope>
    <source>
        <strain evidence="7">cv. Asha</strain>
    </source>
</reference>
<dbReference type="EC" id="5.4.2.11" evidence="2"/>
<gene>
    <name evidence="6" type="ORF">KK1_005120</name>
</gene>
<feature type="binding site" evidence="5">
    <location>
        <begin position="93"/>
        <end position="100"/>
    </location>
    <ligand>
        <name>substrate</name>
    </ligand>
</feature>
<dbReference type="Gramene" id="C.cajan_04998.t">
    <property type="protein sequence ID" value="C.cajan_04998.t"/>
    <property type="gene ID" value="C.cajan_04998"/>
</dbReference>
<keyword evidence="7" id="KW-1185">Reference proteome</keyword>
<organism evidence="6 7">
    <name type="scientific">Cajanus cajan</name>
    <name type="common">Pigeon pea</name>
    <name type="synonym">Cajanus indicus</name>
    <dbReference type="NCBI Taxonomy" id="3821"/>
    <lineage>
        <taxon>Eukaryota</taxon>
        <taxon>Viridiplantae</taxon>
        <taxon>Streptophyta</taxon>
        <taxon>Embryophyta</taxon>
        <taxon>Tracheophyta</taxon>
        <taxon>Spermatophyta</taxon>
        <taxon>Magnoliopsida</taxon>
        <taxon>eudicotyledons</taxon>
        <taxon>Gunneridae</taxon>
        <taxon>Pentapetalae</taxon>
        <taxon>rosids</taxon>
        <taxon>fabids</taxon>
        <taxon>Fabales</taxon>
        <taxon>Fabaceae</taxon>
        <taxon>Papilionoideae</taxon>
        <taxon>50 kb inversion clade</taxon>
        <taxon>NPAAA clade</taxon>
        <taxon>indigoferoid/millettioid clade</taxon>
        <taxon>Phaseoleae</taxon>
        <taxon>Cajanus</taxon>
    </lineage>
</organism>
<dbReference type="InterPro" id="IPR029033">
    <property type="entry name" value="His_PPase_superfam"/>
</dbReference>
<dbReference type="EMBL" id="CM003604">
    <property type="protein sequence ID" value="KYP72530.1"/>
    <property type="molecule type" value="Genomic_DNA"/>
</dbReference>
<evidence type="ECO:0000313" key="6">
    <source>
        <dbReference type="EMBL" id="KYP72530.1"/>
    </source>
</evidence>
<dbReference type="AlphaFoldDB" id="A0A151TZR2"/>
<dbReference type="PANTHER" id="PTHR11931">
    <property type="entry name" value="PHOSPHOGLYCERATE MUTASE"/>
    <property type="match status" value="1"/>
</dbReference>
<proteinExistence type="inferred from homology"/>
<dbReference type="Proteomes" id="UP000075243">
    <property type="component" value="Chromosome 2"/>
</dbReference>
<evidence type="ECO:0000256" key="5">
    <source>
        <dbReference type="PIRSR" id="PIRSR613078-2"/>
    </source>
</evidence>
<keyword evidence="4" id="KW-0413">Isomerase</keyword>
<dbReference type="Gene3D" id="3.40.50.1240">
    <property type="entry name" value="Phosphoglycerate mutase-like"/>
    <property type="match status" value="2"/>
</dbReference>
<protein>
    <recommendedName>
        <fullName evidence="2">phosphoglycerate mutase (2,3-diphosphoglycerate-dependent)</fullName>
        <ecNumber evidence="2">5.4.2.11</ecNumber>
    </recommendedName>
</protein>
<accession>A0A151TZR2</accession>
<dbReference type="GO" id="GO:0006096">
    <property type="term" value="P:glycolytic process"/>
    <property type="evidence" value="ECO:0007669"/>
    <property type="project" value="UniProtKB-KW"/>
</dbReference>
<dbReference type="InterPro" id="IPR005952">
    <property type="entry name" value="Phosphogly_mut1"/>
</dbReference>